<geneLocation type="plasmid" evidence="2 3">
    <name>p1</name>
</geneLocation>
<evidence type="ECO:0000313" key="3">
    <source>
        <dbReference type="Proteomes" id="UP000237655"/>
    </source>
</evidence>
<dbReference type="AlphaFoldDB" id="A0A5C2H3F0"/>
<proteinExistence type="predicted"/>
<dbReference type="KEGG" id="thas:C6Y53_19610"/>
<protein>
    <submittedName>
        <fullName evidence="2">Type-F conjugative transfer system pilin assembly protein TrbC</fullName>
    </submittedName>
</protein>
<feature type="signal peptide" evidence="1">
    <location>
        <begin position="1"/>
        <end position="19"/>
    </location>
</feature>
<dbReference type="InterPro" id="IPR014113">
    <property type="entry name" value="T4SS_TrbC_subgr"/>
</dbReference>
<organism evidence="2 3">
    <name type="scientific">Pukyongiella litopenaei</name>
    <dbReference type="NCBI Taxonomy" id="2605946"/>
    <lineage>
        <taxon>Bacteria</taxon>
        <taxon>Pseudomonadati</taxon>
        <taxon>Pseudomonadota</taxon>
        <taxon>Alphaproteobacteria</taxon>
        <taxon>Rhodobacterales</taxon>
        <taxon>Paracoccaceae</taxon>
        <taxon>Pukyongiella</taxon>
    </lineage>
</organism>
<dbReference type="Proteomes" id="UP000237655">
    <property type="component" value="Plasmid p1"/>
</dbReference>
<dbReference type="NCBIfam" id="TIGR02742">
    <property type="entry name" value="TrbC_Ftype"/>
    <property type="match status" value="1"/>
</dbReference>
<keyword evidence="1" id="KW-0732">Signal</keyword>
<reference evidence="2 3" key="1">
    <citation type="submission" date="2019-09" db="EMBL/GenBank/DDBJ databases">
        <title>Novel bacterium SH-1.</title>
        <authorList>
            <person name="Kim Y.-S."/>
            <person name="Kim K.-H."/>
        </authorList>
    </citation>
    <scope>NUCLEOTIDE SEQUENCE [LARGE SCALE GENOMIC DNA]</scope>
    <source>
        <strain evidence="2 3">SH-1</strain>
        <plasmid evidence="2 3">p1</plasmid>
    </source>
</reference>
<gene>
    <name evidence="2" type="primary">trbC</name>
    <name evidence="2" type="ORF">C6Y53_19610</name>
</gene>
<sequence>MLRVVTVFTLALAPVAGLADQAASRGDAVVEYAPGSTGRITAPLATIVDEAERHGEILRERLGEPEPAEGAFDGVDFDALRDRALNDPRVRALLGTDDDVAGAAEAGTRYEDSKVFLLASFSMPRESLRQMMSEARDFGLNIVFRGFVNNSVHDTQAALEKTFGDLDAAAGFSIDPTLFTRFHVEAVPQVIAVGDAMEVCETEGCAGDPVPPHDRVRGNVPLRFALERIAAMGEVGAAEARRLLRGR</sequence>
<evidence type="ECO:0000256" key="1">
    <source>
        <dbReference type="SAM" id="SignalP"/>
    </source>
</evidence>
<feature type="chain" id="PRO_5022686975" evidence="1">
    <location>
        <begin position="20"/>
        <end position="247"/>
    </location>
</feature>
<dbReference type="EMBL" id="CP043619">
    <property type="protein sequence ID" value="QEP30426.1"/>
    <property type="molecule type" value="Genomic_DNA"/>
</dbReference>
<dbReference type="Pfam" id="PF09673">
    <property type="entry name" value="TrbC_Ftype"/>
    <property type="match status" value="1"/>
</dbReference>
<evidence type="ECO:0000313" key="2">
    <source>
        <dbReference type="EMBL" id="QEP30426.1"/>
    </source>
</evidence>
<accession>A0A5C2H3F0</accession>
<name>A0A5C2H3F0_9RHOB</name>
<keyword evidence="3" id="KW-1185">Reference proteome</keyword>
<dbReference type="InterPro" id="IPR019106">
    <property type="entry name" value="T4SS_TrbC"/>
</dbReference>
<dbReference type="RefSeq" id="WP_149615641.1">
    <property type="nucleotide sequence ID" value="NZ_CP043619.1"/>
</dbReference>
<keyword evidence="2" id="KW-0614">Plasmid</keyword>